<sequence length="93" mass="9442">MALGLAALFGAILSMYMPMATDNCGLRDCRPGLMTVAQLLGFGSIAVGLLGAPVGVFIAASKRKRMFVWPLAGVVLIVVGVATGMMLADVAGG</sequence>
<name>A0A2G5P5S8_9MYCO</name>
<protein>
    <submittedName>
        <fullName evidence="2">Uncharacterized protein</fullName>
    </submittedName>
</protein>
<keyword evidence="1" id="KW-0472">Membrane</keyword>
<keyword evidence="1" id="KW-1133">Transmembrane helix</keyword>
<accession>A0A2G5P5S8</accession>
<proteinExistence type="predicted"/>
<dbReference type="Proteomes" id="UP000230551">
    <property type="component" value="Unassembled WGS sequence"/>
</dbReference>
<evidence type="ECO:0000256" key="1">
    <source>
        <dbReference type="SAM" id="Phobius"/>
    </source>
</evidence>
<feature type="transmembrane region" description="Helical" evidence="1">
    <location>
        <begin position="36"/>
        <end position="60"/>
    </location>
</feature>
<gene>
    <name evidence="2" type="ORF">CQY22_017640</name>
</gene>
<feature type="transmembrane region" description="Helical" evidence="1">
    <location>
        <begin position="67"/>
        <end position="88"/>
    </location>
</feature>
<dbReference type="STRING" id="85968.GCA_900073015_00341"/>
<evidence type="ECO:0000313" key="3">
    <source>
        <dbReference type="Proteomes" id="UP000230551"/>
    </source>
</evidence>
<keyword evidence="3" id="KW-1185">Reference proteome</keyword>
<comment type="caution">
    <text evidence="2">The sequence shown here is derived from an EMBL/GenBank/DDBJ whole genome shotgun (WGS) entry which is preliminary data.</text>
</comment>
<dbReference type="AlphaFoldDB" id="A0A2G5P5S8"/>
<organism evidence="2 3">
    <name type="scientific">Mycolicibacterium brumae</name>
    <dbReference type="NCBI Taxonomy" id="85968"/>
    <lineage>
        <taxon>Bacteria</taxon>
        <taxon>Bacillati</taxon>
        <taxon>Actinomycetota</taxon>
        <taxon>Actinomycetes</taxon>
        <taxon>Mycobacteriales</taxon>
        <taxon>Mycobacteriaceae</taxon>
        <taxon>Mycolicibacterium</taxon>
    </lineage>
</organism>
<dbReference type="EMBL" id="PDCN02000036">
    <property type="protein sequence ID" value="PIB73254.1"/>
    <property type="molecule type" value="Genomic_DNA"/>
</dbReference>
<evidence type="ECO:0000313" key="2">
    <source>
        <dbReference type="EMBL" id="PIB73254.1"/>
    </source>
</evidence>
<keyword evidence="1" id="KW-0812">Transmembrane</keyword>
<reference evidence="2 3" key="1">
    <citation type="journal article" date="2017" name="Infect. Genet. Evol.">
        <title>The new phylogeny of the genus Mycobacterium: The old and the news.</title>
        <authorList>
            <person name="Tortoli E."/>
            <person name="Fedrizzi T."/>
            <person name="Meehan C.J."/>
            <person name="Trovato A."/>
            <person name="Grottola A."/>
            <person name="Giacobazzi E."/>
            <person name="Serpini G.F."/>
            <person name="Tagliazucchi S."/>
            <person name="Fabio A."/>
            <person name="Bettua C."/>
            <person name="Bertorelli R."/>
            <person name="Frascaro F."/>
            <person name="De Sanctis V."/>
            <person name="Pecorari M."/>
            <person name="Jousson O."/>
            <person name="Segata N."/>
            <person name="Cirillo D.M."/>
        </authorList>
    </citation>
    <scope>NUCLEOTIDE SEQUENCE [LARGE SCALE GENOMIC DNA]</scope>
    <source>
        <strain evidence="2 3">CIP1034565</strain>
    </source>
</reference>